<dbReference type="RefSeq" id="WP_203168141.1">
    <property type="nucleotide sequence ID" value="NZ_JAEVLS010000003.1"/>
</dbReference>
<protein>
    <submittedName>
        <fullName evidence="8">Type II secretion system F family protein</fullName>
    </submittedName>
</protein>
<dbReference type="PANTHER" id="PTHR35007">
    <property type="entry name" value="INTEGRAL MEMBRANE PROTEIN-RELATED"/>
    <property type="match status" value="1"/>
</dbReference>
<evidence type="ECO:0000256" key="3">
    <source>
        <dbReference type="ARBA" id="ARBA00022692"/>
    </source>
</evidence>
<evidence type="ECO:0000256" key="1">
    <source>
        <dbReference type="ARBA" id="ARBA00004651"/>
    </source>
</evidence>
<feature type="domain" description="Type II secretion system protein GspF" evidence="7">
    <location>
        <begin position="177"/>
        <end position="305"/>
    </location>
</feature>
<evidence type="ECO:0000256" key="6">
    <source>
        <dbReference type="SAM" id="Phobius"/>
    </source>
</evidence>
<evidence type="ECO:0000256" key="5">
    <source>
        <dbReference type="ARBA" id="ARBA00023136"/>
    </source>
</evidence>
<keyword evidence="5 6" id="KW-0472">Membrane</keyword>
<dbReference type="PANTHER" id="PTHR35007:SF2">
    <property type="entry name" value="PILUS ASSEMBLE PROTEIN"/>
    <property type="match status" value="1"/>
</dbReference>
<keyword evidence="4 6" id="KW-1133">Transmembrane helix</keyword>
<comment type="subcellular location">
    <subcellularLocation>
        <location evidence="1">Cell membrane</location>
        <topology evidence="1">Multi-pass membrane protein</topology>
    </subcellularLocation>
</comment>
<sequence length="321" mass="34452">MDSVLVILQDFLGDDGSSGILLILLAAAAAFALSMGLSAFVVGLLDPVRRRLGQLRSGGNERPSTTASIADSLSGLANLATPRSERDRLRIDNMLLHAGYRSANARTLYFGVKALLALILPVLVLVCSPLLPTLTTNQLMLYAAVAGYLGWLACSIWLERQVAKRQRGLRAGFPDALDLLVVCVESGLGLAPALQRVADELAVSHPALADELALVNAEMRAGVERGQALKNMSDRTGLDDIRGLTSLLVQTMRFGTSIAEALRVYSEEFRDKRTQAAEEQAAKVGTKMIFPLVLCLFPSFFLVAVGPAVVALIDVFTKFGR</sequence>
<keyword evidence="9" id="KW-1185">Reference proteome</keyword>
<feature type="transmembrane region" description="Helical" evidence="6">
    <location>
        <begin position="20"/>
        <end position="45"/>
    </location>
</feature>
<reference evidence="8 9" key="1">
    <citation type="journal article" date="2021" name="Int. J. Syst. Evol. Microbiol.">
        <title>Steroidobacter gossypii sp. nov., isolated from soil of cotton cropping field.</title>
        <authorList>
            <person name="Huang R."/>
            <person name="Yang S."/>
            <person name="Zhen C."/>
            <person name="Liu W."/>
        </authorList>
    </citation>
    <scope>NUCLEOTIDE SEQUENCE [LARGE SCALE GENOMIC DNA]</scope>
    <source>
        <strain evidence="8 9">S1-65</strain>
    </source>
</reference>
<feature type="transmembrane region" description="Helical" evidence="6">
    <location>
        <begin position="139"/>
        <end position="158"/>
    </location>
</feature>
<feature type="transmembrane region" description="Helical" evidence="6">
    <location>
        <begin position="110"/>
        <end position="133"/>
    </location>
</feature>
<feature type="transmembrane region" description="Helical" evidence="6">
    <location>
        <begin position="289"/>
        <end position="313"/>
    </location>
</feature>
<gene>
    <name evidence="8" type="ORF">JM946_15165</name>
</gene>
<dbReference type="EMBL" id="JAEVLS010000003">
    <property type="protein sequence ID" value="MBM0106072.1"/>
    <property type="molecule type" value="Genomic_DNA"/>
</dbReference>
<accession>A0ABS1WYL2</accession>
<evidence type="ECO:0000259" key="7">
    <source>
        <dbReference type="Pfam" id="PF00482"/>
    </source>
</evidence>
<keyword evidence="3 6" id="KW-0812">Transmembrane</keyword>
<evidence type="ECO:0000313" key="9">
    <source>
        <dbReference type="Proteomes" id="UP000661077"/>
    </source>
</evidence>
<evidence type="ECO:0000313" key="8">
    <source>
        <dbReference type="EMBL" id="MBM0106072.1"/>
    </source>
</evidence>
<dbReference type="Proteomes" id="UP000661077">
    <property type="component" value="Unassembled WGS sequence"/>
</dbReference>
<dbReference type="Pfam" id="PF00482">
    <property type="entry name" value="T2SSF"/>
    <property type="match status" value="1"/>
</dbReference>
<keyword evidence="2" id="KW-1003">Cell membrane</keyword>
<proteinExistence type="predicted"/>
<name>A0ABS1WYL2_9GAMM</name>
<evidence type="ECO:0000256" key="4">
    <source>
        <dbReference type="ARBA" id="ARBA00022989"/>
    </source>
</evidence>
<organism evidence="8 9">
    <name type="scientific">Steroidobacter gossypii</name>
    <dbReference type="NCBI Taxonomy" id="2805490"/>
    <lineage>
        <taxon>Bacteria</taxon>
        <taxon>Pseudomonadati</taxon>
        <taxon>Pseudomonadota</taxon>
        <taxon>Gammaproteobacteria</taxon>
        <taxon>Steroidobacterales</taxon>
        <taxon>Steroidobacteraceae</taxon>
        <taxon>Steroidobacter</taxon>
    </lineage>
</organism>
<comment type="caution">
    <text evidence="8">The sequence shown here is derived from an EMBL/GenBank/DDBJ whole genome shotgun (WGS) entry which is preliminary data.</text>
</comment>
<dbReference type="InterPro" id="IPR018076">
    <property type="entry name" value="T2SS_GspF_dom"/>
</dbReference>
<evidence type="ECO:0000256" key="2">
    <source>
        <dbReference type="ARBA" id="ARBA00022475"/>
    </source>
</evidence>